<name>A0A9R0Z6E7_TRITD</name>
<organism evidence="3 4">
    <name type="scientific">Triticum turgidum subsp. durum</name>
    <name type="common">Durum wheat</name>
    <name type="synonym">Triticum durum</name>
    <dbReference type="NCBI Taxonomy" id="4567"/>
    <lineage>
        <taxon>Eukaryota</taxon>
        <taxon>Viridiplantae</taxon>
        <taxon>Streptophyta</taxon>
        <taxon>Embryophyta</taxon>
        <taxon>Tracheophyta</taxon>
        <taxon>Spermatophyta</taxon>
        <taxon>Magnoliopsida</taxon>
        <taxon>Liliopsida</taxon>
        <taxon>Poales</taxon>
        <taxon>Poaceae</taxon>
        <taxon>BOP clade</taxon>
        <taxon>Pooideae</taxon>
        <taxon>Triticodae</taxon>
        <taxon>Triticeae</taxon>
        <taxon>Triticinae</taxon>
        <taxon>Triticum</taxon>
    </lineage>
</organism>
<dbReference type="InterPro" id="IPR023614">
    <property type="entry name" value="Porin_dom_sf"/>
</dbReference>
<reference evidence="3 4" key="1">
    <citation type="submission" date="2017-09" db="EMBL/GenBank/DDBJ databases">
        <authorList>
            <consortium name="International Durum Wheat Genome Sequencing Consortium (IDWGSC)"/>
            <person name="Milanesi L."/>
        </authorList>
    </citation>
    <scope>NUCLEOTIDE SEQUENCE [LARGE SCALE GENOMIC DNA]</scope>
    <source>
        <strain evidence="4">cv. Svevo</strain>
    </source>
</reference>
<evidence type="ECO:0000313" key="3">
    <source>
        <dbReference type="EMBL" id="VAI71824.1"/>
    </source>
</evidence>
<dbReference type="PANTHER" id="PTHR11743">
    <property type="entry name" value="VOLTAGE-DEPENDENT ANION-SELECTIVE CHANNEL"/>
    <property type="match status" value="1"/>
</dbReference>
<feature type="compositionally biased region" description="Low complexity" evidence="2">
    <location>
        <begin position="78"/>
        <end position="108"/>
    </location>
</feature>
<dbReference type="GO" id="GO:0005741">
    <property type="term" value="C:mitochondrial outer membrane"/>
    <property type="evidence" value="ECO:0007669"/>
    <property type="project" value="InterPro"/>
</dbReference>
<evidence type="ECO:0000313" key="4">
    <source>
        <dbReference type="Proteomes" id="UP000324705"/>
    </source>
</evidence>
<comment type="similarity">
    <text evidence="1">Belongs to the eukaryotic mitochondrial porin (TC 1.B.8.1) family.</text>
</comment>
<feature type="region of interest" description="Disordered" evidence="2">
    <location>
        <begin position="201"/>
        <end position="241"/>
    </location>
</feature>
<dbReference type="PANTHER" id="PTHR11743:SF63">
    <property type="match status" value="1"/>
</dbReference>
<dbReference type="OMA" id="YACFFHE"/>
<accession>A0A9R0Z6E7</accession>
<dbReference type="EMBL" id="LT934123">
    <property type="protein sequence ID" value="VAI71824.1"/>
    <property type="molecule type" value="Genomic_DNA"/>
</dbReference>
<dbReference type="InterPro" id="IPR027246">
    <property type="entry name" value="Porin_Euk/Tom40"/>
</dbReference>
<evidence type="ECO:0000256" key="2">
    <source>
        <dbReference type="SAM" id="MobiDB-lite"/>
    </source>
</evidence>
<dbReference type="Pfam" id="PF01459">
    <property type="entry name" value="Porin_3"/>
    <property type="match status" value="1"/>
</dbReference>
<feature type="compositionally biased region" description="Basic and acidic residues" evidence="2">
    <location>
        <begin position="220"/>
        <end position="241"/>
    </location>
</feature>
<keyword evidence="4" id="KW-1185">Reference proteome</keyword>
<dbReference type="Proteomes" id="UP000324705">
    <property type="component" value="Chromosome 7A"/>
</dbReference>
<gene>
    <name evidence="3" type="ORF">TRITD_7Av1G053290</name>
</gene>
<sequence length="516" mass="53796">MDPEDMVDRDRSEIESSRADELNGLALLFILGASGGGAVGRVLGAAWRARLPAVVPATRAVRSAARAAKTPPTPPAAPRAGSAAPSAGARPATTGAAPASAPPAGSATPPAVPFLDPVKAVNDAISKVETPVFFPSRIANTYIEIVKLLSHGGWSVYLLDKYAEKGCSDVCPFTGNGEFSPVPVQKPAVAVQLPAEVDEKHHSVGDKGDAEGVAVQVPDKVNEKHHSEGDKEDSEGGEKQPADGDYACFFHEIGKKAYDLLYQDYNTGLKMVSDCKVLDTAVLLSDGSEQVGKASLGFELSSDTKLIKLTLDDVLRPGLKGLLSIPVSSQSSSKVDLQYRHLGACITGSSELQGSPIVSFSAMIGTKSIALGADVSVITKSLDALGAVGSLETQLLRFPKYTCGLVLSEGDVGASFTMENADVLTATYHQKLDETTSIAAKVQRVLSSNDSTLTAGFSHSLDPNTTVKAKLGSDGAVSVLLRYGPKPKRYVAFSAESNSQAPQKDTKFGLCVALGA</sequence>
<protein>
    <submittedName>
        <fullName evidence="3">Uncharacterized protein</fullName>
    </submittedName>
</protein>
<feature type="compositionally biased region" description="Basic and acidic residues" evidence="2">
    <location>
        <begin position="201"/>
        <end position="210"/>
    </location>
</feature>
<proteinExistence type="inferred from homology"/>
<dbReference type="AlphaFoldDB" id="A0A9R0Z6E7"/>
<evidence type="ECO:0000256" key="1">
    <source>
        <dbReference type="ARBA" id="ARBA00009624"/>
    </source>
</evidence>
<feature type="region of interest" description="Disordered" evidence="2">
    <location>
        <begin position="64"/>
        <end position="108"/>
    </location>
</feature>
<dbReference type="Gramene" id="TRITD7Av1G053290.1">
    <property type="protein sequence ID" value="TRITD7Av1G053290.1"/>
    <property type="gene ID" value="TRITD7Av1G053290"/>
</dbReference>
<dbReference type="InterPro" id="IPR001925">
    <property type="entry name" value="Porin_Euk"/>
</dbReference>
<dbReference type="GO" id="GO:0008308">
    <property type="term" value="F:voltage-gated monoatomic anion channel activity"/>
    <property type="evidence" value="ECO:0007669"/>
    <property type="project" value="InterPro"/>
</dbReference>
<dbReference type="Gene3D" id="2.40.160.10">
    <property type="entry name" value="Porin"/>
    <property type="match status" value="1"/>
</dbReference>